<reference evidence="1 2" key="1">
    <citation type="submission" date="2019-02" db="EMBL/GenBank/DDBJ databases">
        <title>Deep-cultivation of Planctomycetes and their phenomic and genomic characterization uncovers novel biology.</title>
        <authorList>
            <person name="Wiegand S."/>
            <person name="Jogler M."/>
            <person name="Boedeker C."/>
            <person name="Pinto D."/>
            <person name="Vollmers J."/>
            <person name="Rivas-Marin E."/>
            <person name="Kohn T."/>
            <person name="Peeters S.H."/>
            <person name="Heuer A."/>
            <person name="Rast P."/>
            <person name="Oberbeckmann S."/>
            <person name="Bunk B."/>
            <person name="Jeske O."/>
            <person name="Meyerdierks A."/>
            <person name="Storesund J.E."/>
            <person name="Kallscheuer N."/>
            <person name="Luecker S."/>
            <person name="Lage O.M."/>
            <person name="Pohl T."/>
            <person name="Merkel B.J."/>
            <person name="Hornburger P."/>
            <person name="Mueller R.-W."/>
            <person name="Bruemmer F."/>
            <person name="Labrenz M."/>
            <person name="Spormann A.M."/>
            <person name="Op den Camp H."/>
            <person name="Overmann J."/>
            <person name="Amann R."/>
            <person name="Jetten M.S.M."/>
            <person name="Mascher T."/>
            <person name="Medema M.H."/>
            <person name="Devos D.P."/>
            <person name="Kaster A.-K."/>
            <person name="Ovreas L."/>
            <person name="Rohde M."/>
            <person name="Galperin M.Y."/>
            <person name="Jogler C."/>
        </authorList>
    </citation>
    <scope>NUCLEOTIDE SEQUENCE [LARGE SCALE GENOMIC DNA]</scope>
    <source>
        <strain evidence="1 2">Pan153</strain>
    </source>
</reference>
<organism evidence="1 2">
    <name type="scientific">Gimesia panareensis</name>
    <dbReference type="NCBI Taxonomy" id="2527978"/>
    <lineage>
        <taxon>Bacteria</taxon>
        <taxon>Pseudomonadati</taxon>
        <taxon>Planctomycetota</taxon>
        <taxon>Planctomycetia</taxon>
        <taxon>Planctomycetales</taxon>
        <taxon>Planctomycetaceae</taxon>
        <taxon>Gimesia</taxon>
    </lineage>
</organism>
<proteinExistence type="predicted"/>
<dbReference type="OrthoDB" id="9155696at2"/>
<name>A0A518FZ77_9PLAN</name>
<dbReference type="Proteomes" id="UP000320839">
    <property type="component" value="Chromosome"/>
</dbReference>
<protein>
    <submittedName>
        <fullName evidence="1">Uncharacterized protein</fullName>
    </submittedName>
</protein>
<dbReference type="RefSeq" id="WP_145460292.1">
    <property type="nucleotide sequence ID" value="NZ_CP036317.1"/>
</dbReference>
<gene>
    <name evidence="1" type="ORF">Pan153_63060</name>
</gene>
<dbReference type="AlphaFoldDB" id="A0A518FZ77"/>
<sequence length="99" mass="11609">MTNPNLNPHEVIASEKTDNPSLILLQRKGYKLWLEKLDHSNEYLWCASKDGRGFMGHSGADLLGIVTLWERFQENWNRRTPGILDELFEEMDDPYEDEE</sequence>
<dbReference type="EMBL" id="CP036317">
    <property type="protein sequence ID" value="QDV21616.1"/>
    <property type="molecule type" value="Genomic_DNA"/>
</dbReference>
<accession>A0A518FZ77</accession>
<evidence type="ECO:0000313" key="2">
    <source>
        <dbReference type="Proteomes" id="UP000320839"/>
    </source>
</evidence>
<evidence type="ECO:0000313" key="1">
    <source>
        <dbReference type="EMBL" id="QDV21616.1"/>
    </source>
</evidence>